<sequence length="186" mass="17844">MTGSVRPRTASLLACGFGALALTATLSACKSSTTTTSAGGSASVAVSTTGAASATGNPGSGAGGTASAQPSSTMSPIGVGAATTPKQQLSAVPAGQKLTAFTTASASADGRTLYVELESMGGACGQYDVVLQESSTSVQVGLVHLASGGHICPQFVSALRVAVSLSAPLAGRPVVDLANGQSLNVG</sequence>
<evidence type="ECO:0000256" key="1">
    <source>
        <dbReference type="SAM" id="MobiDB-lite"/>
    </source>
</evidence>
<dbReference type="EMBL" id="JAGSOG010000007">
    <property type="protein sequence ID" value="MBR7832152.1"/>
    <property type="molecule type" value="Genomic_DNA"/>
</dbReference>
<name>A0A941INL3_9ACTN</name>
<dbReference type="RefSeq" id="WP_212526687.1">
    <property type="nucleotide sequence ID" value="NZ_JAGSOG010000007.1"/>
</dbReference>
<accession>A0A941INL3</accession>
<feature type="region of interest" description="Disordered" evidence="1">
    <location>
        <begin position="50"/>
        <end position="80"/>
    </location>
</feature>
<evidence type="ECO:0008006" key="5">
    <source>
        <dbReference type="Google" id="ProtNLM"/>
    </source>
</evidence>
<proteinExistence type="predicted"/>
<gene>
    <name evidence="3" type="ORF">KDL01_02710</name>
</gene>
<dbReference type="AlphaFoldDB" id="A0A941INL3"/>
<keyword evidence="4" id="KW-1185">Reference proteome</keyword>
<reference evidence="3" key="1">
    <citation type="submission" date="2021-04" db="EMBL/GenBank/DDBJ databases">
        <title>Genome based classification of Actinospica acidithermotolerans sp. nov., an actinobacterium isolated from an Indonesian hot spring.</title>
        <authorList>
            <person name="Kusuma A.B."/>
            <person name="Putra K.E."/>
            <person name="Nafisah S."/>
            <person name="Loh J."/>
            <person name="Nouioui I."/>
            <person name="Goodfellow M."/>
        </authorList>
    </citation>
    <scope>NUCLEOTIDE SEQUENCE</scope>
    <source>
        <strain evidence="3">CSCA 57</strain>
    </source>
</reference>
<evidence type="ECO:0000313" key="4">
    <source>
        <dbReference type="Proteomes" id="UP000675781"/>
    </source>
</evidence>
<comment type="caution">
    <text evidence="3">The sequence shown here is derived from an EMBL/GenBank/DDBJ whole genome shotgun (WGS) entry which is preliminary data.</text>
</comment>
<evidence type="ECO:0000313" key="3">
    <source>
        <dbReference type="EMBL" id="MBR7832152.1"/>
    </source>
</evidence>
<feature type="signal peptide" evidence="2">
    <location>
        <begin position="1"/>
        <end position="30"/>
    </location>
</feature>
<feature type="chain" id="PRO_5037648095" description="Lipoprotein" evidence="2">
    <location>
        <begin position="31"/>
        <end position="186"/>
    </location>
</feature>
<dbReference type="PROSITE" id="PS51257">
    <property type="entry name" value="PROKAR_LIPOPROTEIN"/>
    <property type="match status" value="1"/>
</dbReference>
<evidence type="ECO:0000256" key="2">
    <source>
        <dbReference type="SAM" id="SignalP"/>
    </source>
</evidence>
<dbReference type="Proteomes" id="UP000675781">
    <property type="component" value="Unassembled WGS sequence"/>
</dbReference>
<protein>
    <recommendedName>
        <fullName evidence="5">Lipoprotein</fullName>
    </recommendedName>
</protein>
<organism evidence="3 4">
    <name type="scientific">Actinospica durhamensis</name>
    <dbReference type="NCBI Taxonomy" id="1508375"/>
    <lineage>
        <taxon>Bacteria</taxon>
        <taxon>Bacillati</taxon>
        <taxon>Actinomycetota</taxon>
        <taxon>Actinomycetes</taxon>
        <taxon>Catenulisporales</taxon>
        <taxon>Actinospicaceae</taxon>
        <taxon>Actinospica</taxon>
    </lineage>
</organism>
<keyword evidence="2" id="KW-0732">Signal</keyword>